<dbReference type="Proteomes" id="UP000486351">
    <property type="component" value="Unassembled WGS sequence"/>
</dbReference>
<feature type="compositionally biased region" description="Gly residues" evidence="1">
    <location>
        <begin position="227"/>
        <end position="237"/>
    </location>
</feature>
<protein>
    <recommendedName>
        <fullName evidence="2">PDZ domain-containing protein</fullName>
    </recommendedName>
</protein>
<dbReference type="Gene3D" id="2.30.42.10">
    <property type="match status" value="1"/>
</dbReference>
<comment type="caution">
    <text evidence="3">The sequence shown here is derived from an EMBL/GenBank/DDBJ whole genome shotgun (WGS) entry which is preliminary data.</text>
</comment>
<dbReference type="InterPro" id="IPR001478">
    <property type="entry name" value="PDZ"/>
</dbReference>
<evidence type="ECO:0000259" key="2">
    <source>
        <dbReference type="Pfam" id="PF00595"/>
    </source>
</evidence>
<feature type="compositionally biased region" description="Low complexity" evidence="1">
    <location>
        <begin position="373"/>
        <end position="399"/>
    </location>
</feature>
<feature type="region of interest" description="Disordered" evidence="1">
    <location>
        <begin position="885"/>
        <end position="912"/>
    </location>
</feature>
<evidence type="ECO:0000313" key="3">
    <source>
        <dbReference type="EMBL" id="KAE9343936.1"/>
    </source>
</evidence>
<feature type="compositionally biased region" description="Basic and acidic residues" evidence="1">
    <location>
        <begin position="400"/>
        <end position="446"/>
    </location>
</feature>
<dbReference type="EMBL" id="QXFY01000453">
    <property type="protein sequence ID" value="KAE9343936.1"/>
    <property type="molecule type" value="Genomic_DNA"/>
</dbReference>
<feature type="region of interest" description="Disordered" evidence="1">
    <location>
        <begin position="934"/>
        <end position="1056"/>
    </location>
</feature>
<feature type="compositionally biased region" description="Acidic residues" evidence="1">
    <location>
        <begin position="992"/>
        <end position="1019"/>
    </location>
</feature>
<dbReference type="SUPFAM" id="SSF50156">
    <property type="entry name" value="PDZ domain-like"/>
    <property type="match status" value="2"/>
</dbReference>
<evidence type="ECO:0000256" key="1">
    <source>
        <dbReference type="SAM" id="MobiDB-lite"/>
    </source>
</evidence>
<feature type="compositionally biased region" description="Polar residues" evidence="1">
    <location>
        <begin position="159"/>
        <end position="171"/>
    </location>
</feature>
<feature type="region of interest" description="Disordered" evidence="1">
    <location>
        <begin position="507"/>
        <end position="796"/>
    </location>
</feature>
<feature type="compositionally biased region" description="Basic and acidic residues" evidence="1">
    <location>
        <begin position="523"/>
        <end position="546"/>
    </location>
</feature>
<feature type="region of interest" description="Disordered" evidence="1">
    <location>
        <begin position="483"/>
        <end position="502"/>
    </location>
</feature>
<accession>A0A6G0RWH8</accession>
<feature type="domain" description="PDZ" evidence="2">
    <location>
        <begin position="1115"/>
        <end position="1188"/>
    </location>
</feature>
<sequence length="1203" mass="134022">MKKMSRKNFRAGPLFSSKSSSASSTPTPGSSSSPAGGGGGIMRRATWADKIRDKLPPLGENEYEVLWERGVLGVIFLESEKDGIPYVSKTTESCISPTVSQGDILKFVNVVRSKDHSFSDFFKILATMKKPVLLRFERVSVSTPSSDEDEASQLFGVPRSSSTNAMNSASHYANADEGGDPTGKLSRANSVPQKDQKPPKAMRGAFWRATSAKDSVGPANTAAQSVGPGGVSGGGERLGASRRLPSNRDQVSPRDLAATHGGGGQSSQSPLGLHEYQVYWETGSLGLFFGEDRSTNLPVVTRSTPSANPVVRRAVAINDTLVSANGIRSADYTFEAFFGRLQQMNKPVRLVFRRRQPTDQVVIVKQGEQQQQQQRQKQQLHQPLEQRQQQMREQQQMQEQEQKRELQQARDQQLRDQQQRELLQREQQQEEHQQREQQQRELHQREQQQRELQQREQQQRELQQREQQQRELQQREQQLWEQQQREQEQREQEKREQEKRELQLREQQLREQQQREQQQIQEQQKREREQHLLQEQQRQEQEEGQRNRTPSVTVDTTPSPPAPLSQSRMAHRSRTPSPTVKRASTPPPRPPSPQVRLESDNFQREHRHLDRGRTPPPISPVMSEHRASMRQQAAPENVPSTNYEVSPKASVSSLVQSSPRVDISPQFNVSPRASPNTGTSPKVNSSPFTSPMSPFIATEIGSESNGHVSSSVAEVDDDTPEVPSPIETEETVQAQKENPQSFESTHGNRSRNASEEQRLQRTSIPVHEEESVLSPLSKPTHLSPTEPWDLPEQIPSPTIKAEPLIVVDEDEDDDVEIAVPVSPSSDIHVEIAAVAQEDELIEEAEGIEEAEVIKEAGLAEETEIGEDAEFAEEVDFDDEAELAVEAGLAEEAEPVLPSLPVDNSSDDNADLDDVEVGMLADVEVGVAVDEADAEVVESTTSEHDRNSSPWDLEPEPERKKAHRHESNTASPHDEHSSSSTGKPSIDSGVEASEVDFTDASESDEFANDPDISGDIDSVDGDIMMQEAPKDKVDSASPPKPSKSSLHTNLAKYKKKGKTARGVAKLPALTEEEALTVPLVAPNAVNTTVQVRGRPKPKLTMADTPDSTTYLIKWKENRSIGLQLKEVRFAKGTYPLVMDVCQEPCCELLRHICVGDVIIEINGRNTSTMGVKKTVNFLKTCTKTTLMKIRHGPAFVTQRVSATV</sequence>
<feature type="compositionally biased region" description="Polar residues" evidence="1">
    <location>
        <begin position="731"/>
        <end position="751"/>
    </location>
</feature>
<feature type="compositionally biased region" description="Polar residues" evidence="1">
    <location>
        <begin position="638"/>
        <end position="692"/>
    </location>
</feature>
<name>A0A6G0RWH8_9STRA</name>
<reference evidence="3 4" key="1">
    <citation type="submission" date="2018-09" db="EMBL/GenBank/DDBJ databases">
        <title>Genomic investigation of the strawberry pathogen Phytophthora fragariae indicates pathogenicity is determined by transcriptional variation in three key races.</title>
        <authorList>
            <person name="Adams T.M."/>
            <person name="Armitage A.D."/>
            <person name="Sobczyk M.K."/>
            <person name="Bates H.J."/>
            <person name="Dunwell J.M."/>
            <person name="Nellist C.F."/>
            <person name="Harrison R.J."/>
        </authorList>
    </citation>
    <scope>NUCLEOTIDE SEQUENCE [LARGE SCALE GENOMIC DNA]</scope>
    <source>
        <strain evidence="3 4">NOV-77</strain>
    </source>
</reference>
<dbReference type="InterPro" id="IPR036034">
    <property type="entry name" value="PDZ_sf"/>
</dbReference>
<proteinExistence type="predicted"/>
<dbReference type="Pfam" id="PF00595">
    <property type="entry name" value="PDZ"/>
    <property type="match status" value="1"/>
</dbReference>
<gene>
    <name evidence="3" type="ORF">PF008_g9460</name>
</gene>
<feature type="compositionally biased region" description="Polar residues" evidence="1">
    <location>
        <begin position="701"/>
        <end position="712"/>
    </location>
</feature>
<feature type="region of interest" description="Disordered" evidence="1">
    <location>
        <begin position="373"/>
        <end position="446"/>
    </location>
</feature>
<feature type="compositionally biased region" description="Low complexity" evidence="1">
    <location>
        <begin position="16"/>
        <end position="34"/>
    </location>
</feature>
<feature type="region of interest" description="Disordered" evidence="1">
    <location>
        <begin position="1"/>
        <end position="42"/>
    </location>
</feature>
<feature type="region of interest" description="Disordered" evidence="1">
    <location>
        <begin position="144"/>
        <end position="270"/>
    </location>
</feature>
<feature type="compositionally biased region" description="Basic and acidic residues" evidence="1">
    <location>
        <begin position="597"/>
        <end position="613"/>
    </location>
</feature>
<dbReference type="AlphaFoldDB" id="A0A6G0RWH8"/>
<organism evidence="3 4">
    <name type="scientific">Phytophthora fragariae</name>
    <dbReference type="NCBI Taxonomy" id="53985"/>
    <lineage>
        <taxon>Eukaryota</taxon>
        <taxon>Sar</taxon>
        <taxon>Stramenopiles</taxon>
        <taxon>Oomycota</taxon>
        <taxon>Peronosporomycetes</taxon>
        <taxon>Peronosporales</taxon>
        <taxon>Peronosporaceae</taxon>
        <taxon>Phytophthora</taxon>
    </lineage>
</organism>
<evidence type="ECO:0000313" key="4">
    <source>
        <dbReference type="Proteomes" id="UP000486351"/>
    </source>
</evidence>